<dbReference type="PANTHER" id="PTHR42877">
    <property type="entry name" value="L-ORNITHINE N(5)-MONOOXYGENASE-RELATED"/>
    <property type="match status" value="1"/>
</dbReference>
<dbReference type="Gene3D" id="3.50.50.60">
    <property type="entry name" value="FAD/NAD(P)-binding domain"/>
    <property type="match status" value="2"/>
</dbReference>
<evidence type="ECO:0000313" key="5">
    <source>
        <dbReference type="Proteomes" id="UP000269265"/>
    </source>
</evidence>
<name>A0A426VDK3_9BURK</name>
<gene>
    <name evidence="4" type="ORF">EIP75_08220</name>
</gene>
<sequence length="489" mass="54338">MGERASVLIVGTGFSGLGMGIRLKQSGVDDFVILERADDLGGTWRDNHYPGCACDVQSNLYSFSFAPNPNWSRQFAPQPEIWAYLRQCASRYNILPHIRYNANVVNATFDESTSTWVVRTADGRTFKGQTLVWGGGALSNPFIPQTPGADTFQGEMFHSAVWRHDVDLRGKRVAVVGSGASAIQFLPRIAPKAGQIDYYQRTPPWVMPKPDFVRSAFSKKLFGALPFLQTLARGLTYVTLESRVLAFVLHPKVLTVVELIGKRHIHKHVKDPAKRQALTPSFRAGCKRVLISNDYYPAMARDNVHIVTDGIRQITATGLITQDGRERQADVIIWGTGFQVQDMVPRGTFIGVGGRDICDGWQVRGGPEAYLGLTVSGFPNLFFMMGPNTGLGHSSMVYMIESQVQYVLDAILTMRARGLGHVDVKPDLQRQFVDQTQTRLKGTVWATGCKSWYINESGKNTTLWPGFTFAYRRATSAFRLGDYAVKSGR</sequence>
<dbReference type="InterPro" id="IPR036188">
    <property type="entry name" value="FAD/NAD-bd_sf"/>
</dbReference>
<protein>
    <submittedName>
        <fullName evidence="4">NAD(P)/FAD-dependent oxidoreductase</fullName>
    </submittedName>
</protein>
<dbReference type="AlphaFoldDB" id="A0A426VDK3"/>
<dbReference type="GO" id="GO:0050661">
    <property type="term" value="F:NADP binding"/>
    <property type="evidence" value="ECO:0007669"/>
    <property type="project" value="InterPro"/>
</dbReference>
<dbReference type="Proteomes" id="UP000269265">
    <property type="component" value="Unassembled WGS sequence"/>
</dbReference>
<dbReference type="OrthoDB" id="9766402at2"/>
<comment type="caution">
    <text evidence="4">The sequence shown here is derived from an EMBL/GenBank/DDBJ whole genome shotgun (WGS) entry which is preliminary data.</text>
</comment>
<evidence type="ECO:0000256" key="1">
    <source>
        <dbReference type="ARBA" id="ARBA00022630"/>
    </source>
</evidence>
<accession>A0A426VDK3</accession>
<keyword evidence="2" id="KW-0274">FAD</keyword>
<dbReference type="PANTHER" id="PTHR42877:SF4">
    <property type="entry name" value="FAD_NAD(P)-BINDING DOMAIN-CONTAINING PROTEIN-RELATED"/>
    <property type="match status" value="1"/>
</dbReference>
<dbReference type="SUPFAM" id="SSF51905">
    <property type="entry name" value="FAD/NAD(P)-binding domain"/>
    <property type="match status" value="1"/>
</dbReference>
<dbReference type="InterPro" id="IPR020946">
    <property type="entry name" value="Flavin_mOase-like"/>
</dbReference>
<keyword evidence="3" id="KW-0560">Oxidoreductase</keyword>
<dbReference type="InterPro" id="IPR051209">
    <property type="entry name" value="FAD-bind_Monooxygenase_sf"/>
</dbReference>
<keyword evidence="1" id="KW-0285">Flavoprotein</keyword>
<evidence type="ECO:0000256" key="2">
    <source>
        <dbReference type="ARBA" id="ARBA00022827"/>
    </source>
</evidence>
<keyword evidence="5" id="KW-1185">Reference proteome</keyword>
<dbReference type="GO" id="GO:0004499">
    <property type="term" value="F:N,N-dimethylaniline monooxygenase activity"/>
    <property type="evidence" value="ECO:0007669"/>
    <property type="project" value="InterPro"/>
</dbReference>
<evidence type="ECO:0000313" key="4">
    <source>
        <dbReference type="EMBL" id="RRS04946.1"/>
    </source>
</evidence>
<reference evidence="4 5" key="1">
    <citation type="submission" date="2018-12" db="EMBL/GenBank/DDBJ databases">
        <title>The whole draft genome of Aquabacterium sp. SJQ9.</title>
        <authorList>
            <person name="Sun L."/>
            <person name="Gao X."/>
            <person name="Chen W."/>
            <person name="Huang K."/>
        </authorList>
    </citation>
    <scope>NUCLEOTIDE SEQUENCE [LARGE SCALE GENOMIC DNA]</scope>
    <source>
        <strain evidence="4 5">SJQ9</strain>
    </source>
</reference>
<evidence type="ECO:0000256" key="3">
    <source>
        <dbReference type="ARBA" id="ARBA00023002"/>
    </source>
</evidence>
<dbReference type="Pfam" id="PF00743">
    <property type="entry name" value="FMO-like"/>
    <property type="match status" value="1"/>
</dbReference>
<dbReference type="RefSeq" id="WP_125242764.1">
    <property type="nucleotide sequence ID" value="NZ_RSED01000005.1"/>
</dbReference>
<organism evidence="4 5">
    <name type="scientific">Aquabacterium soli</name>
    <dbReference type="NCBI Taxonomy" id="2493092"/>
    <lineage>
        <taxon>Bacteria</taxon>
        <taxon>Pseudomonadati</taxon>
        <taxon>Pseudomonadota</taxon>
        <taxon>Betaproteobacteria</taxon>
        <taxon>Burkholderiales</taxon>
        <taxon>Aquabacterium</taxon>
    </lineage>
</organism>
<dbReference type="EMBL" id="RSED01000005">
    <property type="protein sequence ID" value="RRS04946.1"/>
    <property type="molecule type" value="Genomic_DNA"/>
</dbReference>
<proteinExistence type="predicted"/>
<dbReference type="GO" id="GO:0050660">
    <property type="term" value="F:flavin adenine dinucleotide binding"/>
    <property type="evidence" value="ECO:0007669"/>
    <property type="project" value="InterPro"/>
</dbReference>